<protein>
    <submittedName>
        <fullName evidence="2">REP element-mobilizing transposase RayT</fullName>
    </submittedName>
</protein>
<name>A0A4R3MVS6_9GAMM</name>
<dbReference type="EMBL" id="SMAO01000005">
    <property type="protein sequence ID" value="TCT20648.1"/>
    <property type="molecule type" value="Genomic_DNA"/>
</dbReference>
<dbReference type="SUPFAM" id="SSF143422">
    <property type="entry name" value="Transposase IS200-like"/>
    <property type="match status" value="1"/>
</dbReference>
<dbReference type="PANTHER" id="PTHR36966">
    <property type="entry name" value="REP-ASSOCIATED TYROSINE TRANSPOSASE"/>
    <property type="match status" value="1"/>
</dbReference>
<evidence type="ECO:0000313" key="2">
    <source>
        <dbReference type="EMBL" id="TCT20648.1"/>
    </source>
</evidence>
<keyword evidence="3" id="KW-1185">Reference proteome</keyword>
<proteinExistence type="predicted"/>
<dbReference type="NCBIfam" id="NF047646">
    <property type="entry name" value="REP_Tyr_transpos"/>
    <property type="match status" value="1"/>
</dbReference>
<organism evidence="2 3">
    <name type="scientific">Thiobaca trueperi</name>
    <dbReference type="NCBI Taxonomy" id="127458"/>
    <lineage>
        <taxon>Bacteria</taxon>
        <taxon>Pseudomonadati</taxon>
        <taxon>Pseudomonadota</taxon>
        <taxon>Gammaproteobacteria</taxon>
        <taxon>Chromatiales</taxon>
        <taxon>Chromatiaceae</taxon>
        <taxon>Thiobaca</taxon>
    </lineage>
</organism>
<gene>
    <name evidence="2" type="ORF">EDC35_10587</name>
</gene>
<dbReference type="Proteomes" id="UP000295717">
    <property type="component" value="Unassembled WGS sequence"/>
</dbReference>
<comment type="caution">
    <text evidence="2">The sequence shown here is derived from an EMBL/GenBank/DDBJ whole genome shotgun (WGS) entry which is preliminary data.</text>
</comment>
<dbReference type="InterPro" id="IPR002686">
    <property type="entry name" value="Transposase_17"/>
</dbReference>
<accession>A0A4R3MVS6</accession>
<feature type="domain" description="Transposase IS200-like" evidence="1">
    <location>
        <begin position="10"/>
        <end position="143"/>
    </location>
</feature>
<sequence>MTRTRYRFLGNDAPYFLTMTINHWLPVFTRPATVDVILESWRYLQAHRAFRLHGYVILENHLHLVARAPELDQDVQRFKSFTAKGLIATLEQSGAQRLLKMLRLFKGEGKMESIYQVWEEGSHPQRIEHEDVMRQKLDYIHYNPVKRGYVDVPEHWRYSSARDYLGQPGLIEIDKGWSGS</sequence>
<evidence type="ECO:0000259" key="1">
    <source>
        <dbReference type="SMART" id="SM01321"/>
    </source>
</evidence>
<dbReference type="SMART" id="SM01321">
    <property type="entry name" value="Y1_Tnp"/>
    <property type="match status" value="1"/>
</dbReference>
<dbReference type="PANTHER" id="PTHR36966:SF1">
    <property type="entry name" value="REP-ASSOCIATED TYROSINE TRANSPOSASE"/>
    <property type="match status" value="1"/>
</dbReference>
<dbReference type="OrthoDB" id="9794403at2"/>
<dbReference type="AlphaFoldDB" id="A0A4R3MVS6"/>
<dbReference type="InterPro" id="IPR036515">
    <property type="entry name" value="Transposase_17_sf"/>
</dbReference>
<dbReference type="InterPro" id="IPR052715">
    <property type="entry name" value="RAYT_transposase"/>
</dbReference>
<dbReference type="GO" id="GO:0004803">
    <property type="term" value="F:transposase activity"/>
    <property type="evidence" value="ECO:0007669"/>
    <property type="project" value="InterPro"/>
</dbReference>
<dbReference type="GO" id="GO:0006313">
    <property type="term" value="P:DNA transposition"/>
    <property type="evidence" value="ECO:0007669"/>
    <property type="project" value="InterPro"/>
</dbReference>
<dbReference type="Gene3D" id="3.30.70.1290">
    <property type="entry name" value="Transposase IS200-like"/>
    <property type="match status" value="1"/>
</dbReference>
<dbReference type="GO" id="GO:0043565">
    <property type="term" value="F:sequence-specific DNA binding"/>
    <property type="evidence" value="ECO:0007669"/>
    <property type="project" value="TreeGrafter"/>
</dbReference>
<reference evidence="2 3" key="1">
    <citation type="submission" date="2019-03" db="EMBL/GenBank/DDBJ databases">
        <title>Genomic Encyclopedia of Type Strains, Phase IV (KMG-IV): sequencing the most valuable type-strain genomes for metagenomic binning, comparative biology and taxonomic classification.</title>
        <authorList>
            <person name="Goeker M."/>
        </authorList>
    </citation>
    <scope>NUCLEOTIDE SEQUENCE [LARGE SCALE GENOMIC DNA]</scope>
    <source>
        <strain evidence="2 3">DSM 13587</strain>
    </source>
</reference>
<dbReference type="RefSeq" id="WP_132977267.1">
    <property type="nucleotide sequence ID" value="NZ_SMAO01000005.1"/>
</dbReference>
<evidence type="ECO:0000313" key="3">
    <source>
        <dbReference type="Proteomes" id="UP000295717"/>
    </source>
</evidence>